<keyword evidence="2" id="KW-0238">DNA-binding</keyword>
<sequence length="143" mass="16846">MHLKHFTVAFGQQIFKAFGDESRVRILHLLWRNREMVVADLEQVLDFTQTKTSRQLAYLKNAGLVSVRRLDNWMFYSLKDEAAALVLQLLEFMARDPLLLRDQRNYQTLWSNRELAAYKLQNRHWTGGAHRRRPRSISSNSAS</sequence>
<comment type="caution">
    <text evidence="5">The sequence shown here is derived from an EMBL/GenBank/DDBJ whole genome shotgun (WGS) entry which is preliminary data.</text>
</comment>
<dbReference type="OrthoDB" id="9798835at2"/>
<dbReference type="PANTHER" id="PTHR33154">
    <property type="entry name" value="TRANSCRIPTIONAL REGULATOR, ARSR FAMILY"/>
    <property type="match status" value="1"/>
</dbReference>
<feature type="domain" description="HTH arsR-type" evidence="4">
    <location>
        <begin position="3"/>
        <end position="98"/>
    </location>
</feature>
<name>A0A1G1TF86_9BACT</name>
<dbReference type="AlphaFoldDB" id="A0A1G1TF86"/>
<evidence type="ECO:0000256" key="3">
    <source>
        <dbReference type="ARBA" id="ARBA00023163"/>
    </source>
</evidence>
<dbReference type="NCBIfam" id="NF033788">
    <property type="entry name" value="HTH_metalloreg"/>
    <property type="match status" value="1"/>
</dbReference>
<evidence type="ECO:0000256" key="2">
    <source>
        <dbReference type="ARBA" id="ARBA00023125"/>
    </source>
</evidence>
<dbReference type="CDD" id="cd00090">
    <property type="entry name" value="HTH_ARSR"/>
    <property type="match status" value="1"/>
</dbReference>
<dbReference type="SUPFAM" id="SSF46785">
    <property type="entry name" value="Winged helix' DNA-binding domain"/>
    <property type="match status" value="1"/>
</dbReference>
<organism evidence="5 6">
    <name type="scientific">Hymenobacter coccineus</name>
    <dbReference type="NCBI Taxonomy" id="1908235"/>
    <lineage>
        <taxon>Bacteria</taxon>
        <taxon>Pseudomonadati</taxon>
        <taxon>Bacteroidota</taxon>
        <taxon>Cytophagia</taxon>
        <taxon>Cytophagales</taxon>
        <taxon>Hymenobacteraceae</taxon>
        <taxon>Hymenobacter</taxon>
    </lineage>
</organism>
<dbReference type="InterPro" id="IPR001845">
    <property type="entry name" value="HTH_ArsR_DNA-bd_dom"/>
</dbReference>
<proteinExistence type="predicted"/>
<dbReference type="GO" id="GO:0003677">
    <property type="term" value="F:DNA binding"/>
    <property type="evidence" value="ECO:0007669"/>
    <property type="project" value="UniProtKB-KW"/>
</dbReference>
<keyword evidence="1" id="KW-0805">Transcription regulation</keyword>
<dbReference type="GO" id="GO:0003700">
    <property type="term" value="F:DNA-binding transcription factor activity"/>
    <property type="evidence" value="ECO:0007669"/>
    <property type="project" value="InterPro"/>
</dbReference>
<dbReference type="PROSITE" id="PS50987">
    <property type="entry name" value="HTH_ARSR_2"/>
    <property type="match status" value="1"/>
</dbReference>
<protein>
    <submittedName>
        <fullName evidence="5">Transcriptional regulator</fullName>
    </submittedName>
</protein>
<dbReference type="PRINTS" id="PR00778">
    <property type="entry name" value="HTHARSR"/>
</dbReference>
<dbReference type="InterPro" id="IPR051081">
    <property type="entry name" value="HTH_MetalResp_TranReg"/>
</dbReference>
<accession>A0A1G1TF86</accession>
<keyword evidence="3" id="KW-0804">Transcription</keyword>
<gene>
    <name evidence="5" type="ORF">BEN49_09000</name>
</gene>
<evidence type="ECO:0000259" key="4">
    <source>
        <dbReference type="PROSITE" id="PS50987"/>
    </source>
</evidence>
<dbReference type="SMART" id="SM00418">
    <property type="entry name" value="HTH_ARSR"/>
    <property type="match status" value="1"/>
</dbReference>
<dbReference type="InterPro" id="IPR011991">
    <property type="entry name" value="ArsR-like_HTH"/>
</dbReference>
<evidence type="ECO:0000256" key="1">
    <source>
        <dbReference type="ARBA" id="ARBA00023015"/>
    </source>
</evidence>
<dbReference type="Pfam" id="PF01022">
    <property type="entry name" value="HTH_5"/>
    <property type="match status" value="1"/>
</dbReference>
<evidence type="ECO:0000313" key="6">
    <source>
        <dbReference type="Proteomes" id="UP000177506"/>
    </source>
</evidence>
<dbReference type="PANTHER" id="PTHR33154:SF18">
    <property type="entry name" value="ARSENICAL RESISTANCE OPERON REPRESSOR"/>
    <property type="match status" value="1"/>
</dbReference>
<dbReference type="EMBL" id="MDZA01000277">
    <property type="protein sequence ID" value="OGX89523.1"/>
    <property type="molecule type" value="Genomic_DNA"/>
</dbReference>
<dbReference type="InterPro" id="IPR036390">
    <property type="entry name" value="WH_DNA-bd_sf"/>
</dbReference>
<keyword evidence="6" id="KW-1185">Reference proteome</keyword>
<dbReference type="RefSeq" id="WP_070744784.1">
    <property type="nucleotide sequence ID" value="NZ_MDZA01000277.1"/>
</dbReference>
<dbReference type="InterPro" id="IPR036388">
    <property type="entry name" value="WH-like_DNA-bd_sf"/>
</dbReference>
<dbReference type="Gene3D" id="1.10.10.10">
    <property type="entry name" value="Winged helix-like DNA-binding domain superfamily/Winged helix DNA-binding domain"/>
    <property type="match status" value="1"/>
</dbReference>
<dbReference type="Proteomes" id="UP000177506">
    <property type="component" value="Unassembled WGS sequence"/>
</dbReference>
<reference evidence="5 6" key="1">
    <citation type="submission" date="2016-08" db="EMBL/GenBank/DDBJ databases">
        <title>Hymenobacter coccineus sp. nov., Hymenobacter lapidarius sp. nov. and Hymenobacter glacialis sp. nov., isolated from Antarctic soil.</title>
        <authorList>
            <person name="Sedlacek I."/>
            <person name="Kralova S."/>
            <person name="Kyrova K."/>
            <person name="Maslanova I."/>
            <person name="Stankova E."/>
            <person name="Vrbovska V."/>
            <person name="Nemec M."/>
            <person name="Bartak M."/>
            <person name="Svec P."/>
            <person name="Busse H.-J."/>
            <person name="Pantucek R."/>
        </authorList>
    </citation>
    <scope>NUCLEOTIDE SEQUENCE [LARGE SCALE GENOMIC DNA]</scope>
    <source>
        <strain evidence="5 6">CCM 8649</strain>
    </source>
</reference>
<evidence type="ECO:0000313" key="5">
    <source>
        <dbReference type="EMBL" id="OGX89523.1"/>
    </source>
</evidence>